<dbReference type="PROSITE" id="PS50279">
    <property type="entry name" value="BPTI_KUNITZ_2"/>
    <property type="match status" value="2"/>
</dbReference>
<dbReference type="AlphaFoldDB" id="A0A1E1XHT4"/>
<evidence type="ECO:0000256" key="2">
    <source>
        <dbReference type="ARBA" id="ARBA00022900"/>
    </source>
</evidence>
<dbReference type="Gene3D" id="4.10.410.10">
    <property type="entry name" value="Pancreatic trypsin inhibitor Kunitz domain"/>
    <property type="match status" value="2"/>
</dbReference>
<dbReference type="SMART" id="SM00131">
    <property type="entry name" value="KU"/>
    <property type="match status" value="2"/>
</dbReference>
<evidence type="ECO:0000256" key="3">
    <source>
        <dbReference type="ARBA" id="ARBA00023157"/>
    </source>
</evidence>
<reference evidence="5" key="1">
    <citation type="journal article" date="2017" name="Front. Cell. Infect. Microbiol.">
        <title>The Distinct Transcriptional Response of the Midgut of Amblyomma sculptum and Amblyomma aureolatum Ticks to Rickettsia rickettsii Correlates to Their Differences in Susceptibility to Infection.</title>
        <authorList>
            <person name="Martins L.A."/>
            <person name="Galletti M.F.B.M."/>
            <person name="Ribeiro J.M."/>
            <person name="Fujita A."/>
            <person name="Costa F.B."/>
            <person name="Labruna M.B."/>
            <person name="Daffre S."/>
            <person name="Fogaca A.C."/>
        </authorList>
    </citation>
    <scope>NUCLEOTIDE SEQUENCE</scope>
</reference>
<name>A0A1E1XHT4_9ACAR</name>
<feature type="domain" description="BPTI/Kunitz inhibitor" evidence="4">
    <location>
        <begin position="154"/>
        <end position="207"/>
    </location>
</feature>
<proteinExistence type="evidence at transcript level"/>
<organism evidence="5">
    <name type="scientific">Amblyomma aureolatum</name>
    <dbReference type="NCBI Taxonomy" id="187763"/>
    <lineage>
        <taxon>Eukaryota</taxon>
        <taxon>Metazoa</taxon>
        <taxon>Ecdysozoa</taxon>
        <taxon>Arthropoda</taxon>
        <taxon>Chelicerata</taxon>
        <taxon>Arachnida</taxon>
        <taxon>Acari</taxon>
        <taxon>Parasitiformes</taxon>
        <taxon>Ixodida</taxon>
        <taxon>Ixodoidea</taxon>
        <taxon>Ixodidae</taxon>
        <taxon>Amblyomminae</taxon>
        <taxon>Amblyomma</taxon>
    </lineage>
</organism>
<dbReference type="PROSITE" id="PS00280">
    <property type="entry name" value="BPTI_KUNITZ_1"/>
    <property type="match status" value="1"/>
</dbReference>
<dbReference type="EMBL" id="GFAC01000336">
    <property type="protein sequence ID" value="JAT98852.1"/>
    <property type="molecule type" value="mRNA"/>
</dbReference>
<dbReference type="InterPro" id="IPR036880">
    <property type="entry name" value="Kunitz_BPTI_sf"/>
</dbReference>
<dbReference type="SUPFAM" id="SSF57362">
    <property type="entry name" value="BPTI-like"/>
    <property type="match status" value="2"/>
</dbReference>
<accession>A0A1E1XHT4</accession>
<evidence type="ECO:0000313" key="5">
    <source>
        <dbReference type="EMBL" id="JAT98852.1"/>
    </source>
</evidence>
<keyword evidence="2" id="KW-0722">Serine protease inhibitor</keyword>
<dbReference type="Pfam" id="PF00014">
    <property type="entry name" value="Kunitz_BPTI"/>
    <property type="match status" value="2"/>
</dbReference>
<evidence type="ECO:0000259" key="4">
    <source>
        <dbReference type="PROSITE" id="PS50279"/>
    </source>
</evidence>
<dbReference type="InterPro" id="IPR050098">
    <property type="entry name" value="TFPI/VKTCI-like"/>
</dbReference>
<dbReference type="PANTHER" id="PTHR10083:SF374">
    <property type="entry name" value="BPTI_KUNITZ INHIBITOR DOMAIN-CONTAINING PROTEIN"/>
    <property type="match status" value="1"/>
</dbReference>
<feature type="non-terminal residue" evidence="5">
    <location>
        <position position="1"/>
    </location>
</feature>
<dbReference type="InterPro" id="IPR020901">
    <property type="entry name" value="Prtase_inh_Kunz-CS"/>
</dbReference>
<dbReference type="CDD" id="cd00109">
    <property type="entry name" value="Kunitz-type"/>
    <property type="match status" value="1"/>
</dbReference>
<evidence type="ECO:0000256" key="1">
    <source>
        <dbReference type="ARBA" id="ARBA00022690"/>
    </source>
</evidence>
<keyword evidence="1" id="KW-0646">Protease inhibitor</keyword>
<dbReference type="PANTHER" id="PTHR10083">
    <property type="entry name" value="KUNITZ-TYPE PROTEASE INHIBITOR-RELATED"/>
    <property type="match status" value="1"/>
</dbReference>
<dbReference type="GO" id="GO:0005615">
    <property type="term" value="C:extracellular space"/>
    <property type="evidence" value="ECO:0007669"/>
    <property type="project" value="TreeGrafter"/>
</dbReference>
<feature type="domain" description="BPTI/Kunitz inhibitor" evidence="4">
    <location>
        <begin position="92"/>
        <end position="141"/>
    </location>
</feature>
<dbReference type="InterPro" id="IPR002223">
    <property type="entry name" value="Kunitz_BPTI"/>
</dbReference>
<keyword evidence="3" id="KW-1015">Disulfide bond</keyword>
<dbReference type="GO" id="GO:0004867">
    <property type="term" value="F:serine-type endopeptidase inhibitor activity"/>
    <property type="evidence" value="ECO:0007669"/>
    <property type="project" value="UniProtKB-KW"/>
</dbReference>
<protein>
    <submittedName>
        <fullName evidence="5">Putative tick kunitz 90</fullName>
    </submittedName>
</protein>
<sequence>LYLSLLPLRLLSMKMYQALPFVLFIGVCAATSRFTKDPRCITDAPIVTTGGCRTPSWQFSPMSERCIQTCNKDGPFRDKISCDGYCRSVDVCTAPRPVSSCAGRSHPVYYYSPMTGMCHEDIGCTYTGNNFPSLQECQHTCMRRRPSPPKSPWCLARPSHGYYCQRGYVSQRFYYNYYVGQCISFWYYGCGGSANMFPTYQSCLYHCARH</sequence>